<keyword evidence="1" id="KW-0732">Signal</keyword>
<feature type="chain" id="PRO_5039012243" evidence="1">
    <location>
        <begin position="25"/>
        <end position="370"/>
    </location>
</feature>
<sequence>MNTLIKKMGLVVLIFLLVFTAACTNKPEETTVGNETKDVKKIVEITIKGLKDGKQTISLEKIKSFKPITKEMESISSSGEIKKKKVKGTSLEDILKLYEVSQKNFSGIRFIAGDSYSIVVPKEILDKREILLAYEVNDKPLDEKALPLMSAIPDERSMYWVKNLVEIELLEEEQSSINRIEFIETAVSDLQQEDYTYYENVDKAVKTRELLKGLNEDSDKNGVYLKAVDGLEKEEAIDVFKSGYIKITGKDIPLFLSPDLPKGMHVKNILYFRCGDTAYFSLKQSLEAFEKKLVEDNEGVPLKSFFKEVGLVNGDKYLCTAQDGYEVEISADDIEKGLIYPRAKGGYALMFEGMSKNTKIKGIHKIEVVK</sequence>
<evidence type="ECO:0000313" key="4">
    <source>
        <dbReference type="Proteomes" id="UP000184465"/>
    </source>
</evidence>
<gene>
    <name evidence="3" type="ORF">SAMN02745912_02704</name>
</gene>
<dbReference type="STRING" id="1121301.SAMN02745912_02704"/>
<dbReference type="AlphaFoldDB" id="A0A1M6QS85"/>
<keyword evidence="4" id="KW-1185">Reference proteome</keyword>
<proteinExistence type="predicted"/>
<evidence type="ECO:0000259" key="2">
    <source>
        <dbReference type="Pfam" id="PF00174"/>
    </source>
</evidence>
<name>A0A1M6QS85_PARC5</name>
<dbReference type="Pfam" id="PF00174">
    <property type="entry name" value="Oxidored_molyb"/>
    <property type="match status" value="1"/>
</dbReference>
<dbReference type="PROSITE" id="PS51257">
    <property type="entry name" value="PROKAR_LIPOPROTEIN"/>
    <property type="match status" value="1"/>
</dbReference>
<dbReference type="Proteomes" id="UP000184465">
    <property type="component" value="Unassembled WGS sequence"/>
</dbReference>
<dbReference type="OrthoDB" id="1704220at2"/>
<accession>A0A1M6QS85</accession>
<feature type="domain" description="Oxidoreductase molybdopterin-binding" evidence="2">
    <location>
        <begin position="44"/>
        <end position="176"/>
    </location>
</feature>
<dbReference type="InterPro" id="IPR036374">
    <property type="entry name" value="OxRdtase_Mopterin-bd_sf"/>
</dbReference>
<dbReference type="EMBL" id="FRAG01000038">
    <property type="protein sequence ID" value="SHK23121.1"/>
    <property type="molecule type" value="Genomic_DNA"/>
</dbReference>
<reference evidence="3 4" key="1">
    <citation type="submission" date="2016-11" db="EMBL/GenBank/DDBJ databases">
        <authorList>
            <person name="Jaros S."/>
            <person name="Januszkiewicz K."/>
            <person name="Wedrychowicz H."/>
        </authorList>
    </citation>
    <scope>NUCLEOTIDE SEQUENCE [LARGE SCALE GENOMIC DNA]</scope>
    <source>
        <strain evidence="3 4">DSM 15212</strain>
    </source>
</reference>
<evidence type="ECO:0000256" key="1">
    <source>
        <dbReference type="SAM" id="SignalP"/>
    </source>
</evidence>
<dbReference type="Gene3D" id="3.90.420.10">
    <property type="entry name" value="Oxidoreductase, molybdopterin-binding domain"/>
    <property type="match status" value="1"/>
</dbReference>
<feature type="signal peptide" evidence="1">
    <location>
        <begin position="1"/>
        <end position="24"/>
    </location>
</feature>
<dbReference type="InterPro" id="IPR000572">
    <property type="entry name" value="OxRdtase_Mopterin-bd_dom"/>
</dbReference>
<dbReference type="SUPFAM" id="SSF56524">
    <property type="entry name" value="Oxidoreductase molybdopterin-binding domain"/>
    <property type="match status" value="1"/>
</dbReference>
<protein>
    <submittedName>
        <fullName evidence="3">Oxidoreductase molybdopterin binding domain-containing protein</fullName>
    </submittedName>
</protein>
<evidence type="ECO:0000313" key="3">
    <source>
        <dbReference type="EMBL" id="SHK23121.1"/>
    </source>
</evidence>
<organism evidence="3 4">
    <name type="scientific">Paramaledivibacter caminithermalis (strain DSM 15212 / CIP 107654 / DViRD3)</name>
    <name type="common">Clostridium caminithermale</name>
    <dbReference type="NCBI Taxonomy" id="1121301"/>
    <lineage>
        <taxon>Bacteria</taxon>
        <taxon>Bacillati</taxon>
        <taxon>Bacillota</taxon>
        <taxon>Clostridia</taxon>
        <taxon>Peptostreptococcales</taxon>
        <taxon>Caminicellaceae</taxon>
        <taxon>Paramaledivibacter</taxon>
    </lineage>
</organism>
<dbReference type="RefSeq" id="WP_073151048.1">
    <property type="nucleotide sequence ID" value="NZ_FRAG01000038.1"/>
</dbReference>